<evidence type="ECO:0000313" key="2">
    <source>
        <dbReference type="EnsemblPlants" id="AES60335"/>
    </source>
</evidence>
<keyword evidence="3" id="KW-1185">Reference proteome</keyword>
<dbReference type="EnsemblPlants" id="AES60335">
    <property type="protein sequence ID" value="AES60335"/>
    <property type="gene ID" value="MTR_1g043790"/>
</dbReference>
<organism evidence="1 3">
    <name type="scientific">Medicago truncatula</name>
    <name type="common">Barrel medic</name>
    <name type="synonym">Medicago tribuloides</name>
    <dbReference type="NCBI Taxonomy" id="3880"/>
    <lineage>
        <taxon>Eukaryota</taxon>
        <taxon>Viridiplantae</taxon>
        <taxon>Streptophyta</taxon>
        <taxon>Embryophyta</taxon>
        <taxon>Tracheophyta</taxon>
        <taxon>Spermatophyta</taxon>
        <taxon>Magnoliopsida</taxon>
        <taxon>eudicotyledons</taxon>
        <taxon>Gunneridae</taxon>
        <taxon>Pentapetalae</taxon>
        <taxon>rosids</taxon>
        <taxon>fabids</taxon>
        <taxon>Fabales</taxon>
        <taxon>Fabaceae</taxon>
        <taxon>Papilionoideae</taxon>
        <taxon>50 kb inversion clade</taxon>
        <taxon>NPAAA clade</taxon>
        <taxon>Hologalegina</taxon>
        <taxon>IRL clade</taxon>
        <taxon>Trifolieae</taxon>
        <taxon>Medicago</taxon>
    </lineage>
</organism>
<proteinExistence type="predicted"/>
<dbReference type="AlphaFoldDB" id="G7I5H5"/>
<protein>
    <submittedName>
        <fullName evidence="1 2">Uncharacterized protein</fullName>
    </submittedName>
</protein>
<sequence>MGSGVPIYPLPVPYPCFEIGENSNPIKMGKIRQIEFGSDGVKELKAFDEKKLGVKGLVGITKVPRIFYQPPDYNPFDEKSHQ</sequence>
<dbReference type="PaxDb" id="3880-AES60335"/>
<dbReference type="HOGENOM" id="CLU_2561695_0_0_1"/>
<accession>G7I5H5</accession>
<evidence type="ECO:0000313" key="3">
    <source>
        <dbReference type="Proteomes" id="UP000002051"/>
    </source>
</evidence>
<reference evidence="1 3" key="2">
    <citation type="journal article" date="2014" name="BMC Genomics">
        <title>An improved genome release (version Mt4.0) for the model legume Medicago truncatula.</title>
        <authorList>
            <person name="Tang H."/>
            <person name="Krishnakumar V."/>
            <person name="Bidwell S."/>
            <person name="Rosen B."/>
            <person name="Chan A."/>
            <person name="Zhou S."/>
            <person name="Gentzbittel L."/>
            <person name="Childs K.L."/>
            <person name="Yandell M."/>
            <person name="Gundlach H."/>
            <person name="Mayer K.F."/>
            <person name="Schwartz D.C."/>
            <person name="Town C.D."/>
        </authorList>
    </citation>
    <scope>GENOME REANNOTATION</scope>
    <source>
        <strain evidence="2 3">cv. Jemalong A17</strain>
    </source>
</reference>
<dbReference type="Proteomes" id="UP000002051">
    <property type="component" value="Unassembled WGS sequence"/>
</dbReference>
<reference evidence="1 3" key="1">
    <citation type="journal article" date="2011" name="Nature">
        <title>The Medicago genome provides insight into the evolution of rhizobial symbioses.</title>
        <authorList>
            <person name="Young N.D."/>
            <person name="Debelle F."/>
            <person name="Oldroyd G.E."/>
            <person name="Geurts R."/>
            <person name="Cannon S.B."/>
            <person name="Udvardi M.K."/>
            <person name="Benedito V.A."/>
            <person name="Mayer K.F."/>
            <person name="Gouzy J."/>
            <person name="Schoof H."/>
            <person name="Van de Peer Y."/>
            <person name="Proost S."/>
            <person name="Cook D.R."/>
            <person name="Meyers B.C."/>
            <person name="Spannagl M."/>
            <person name="Cheung F."/>
            <person name="De Mita S."/>
            <person name="Krishnakumar V."/>
            <person name="Gundlach H."/>
            <person name="Zhou S."/>
            <person name="Mudge J."/>
            <person name="Bharti A.K."/>
            <person name="Murray J.D."/>
            <person name="Naoumkina M.A."/>
            <person name="Rosen B."/>
            <person name="Silverstein K.A."/>
            <person name="Tang H."/>
            <person name="Rombauts S."/>
            <person name="Zhao P.X."/>
            <person name="Zhou P."/>
            <person name="Barbe V."/>
            <person name="Bardou P."/>
            <person name="Bechner M."/>
            <person name="Bellec A."/>
            <person name="Berger A."/>
            <person name="Berges H."/>
            <person name="Bidwell S."/>
            <person name="Bisseling T."/>
            <person name="Choisne N."/>
            <person name="Couloux A."/>
            <person name="Denny R."/>
            <person name="Deshpande S."/>
            <person name="Dai X."/>
            <person name="Doyle J.J."/>
            <person name="Dudez A.M."/>
            <person name="Farmer A.D."/>
            <person name="Fouteau S."/>
            <person name="Franken C."/>
            <person name="Gibelin C."/>
            <person name="Gish J."/>
            <person name="Goldstein S."/>
            <person name="Gonzalez A.J."/>
            <person name="Green P.J."/>
            <person name="Hallab A."/>
            <person name="Hartog M."/>
            <person name="Hua A."/>
            <person name="Humphray S.J."/>
            <person name="Jeong D.H."/>
            <person name="Jing Y."/>
            <person name="Jocker A."/>
            <person name="Kenton S.M."/>
            <person name="Kim D.J."/>
            <person name="Klee K."/>
            <person name="Lai H."/>
            <person name="Lang C."/>
            <person name="Lin S."/>
            <person name="Macmil S.L."/>
            <person name="Magdelenat G."/>
            <person name="Matthews L."/>
            <person name="McCorrison J."/>
            <person name="Monaghan E.L."/>
            <person name="Mun J.H."/>
            <person name="Najar F.Z."/>
            <person name="Nicholson C."/>
            <person name="Noirot C."/>
            <person name="O'Bleness M."/>
            <person name="Paule C.R."/>
            <person name="Poulain J."/>
            <person name="Prion F."/>
            <person name="Qin B."/>
            <person name="Qu C."/>
            <person name="Retzel E.F."/>
            <person name="Riddle C."/>
            <person name="Sallet E."/>
            <person name="Samain S."/>
            <person name="Samson N."/>
            <person name="Sanders I."/>
            <person name="Saurat O."/>
            <person name="Scarpelli C."/>
            <person name="Schiex T."/>
            <person name="Segurens B."/>
            <person name="Severin A.J."/>
            <person name="Sherrier D.J."/>
            <person name="Shi R."/>
            <person name="Sims S."/>
            <person name="Singer S.R."/>
            <person name="Sinharoy S."/>
            <person name="Sterck L."/>
            <person name="Viollet A."/>
            <person name="Wang B.B."/>
            <person name="Wang K."/>
            <person name="Wang M."/>
            <person name="Wang X."/>
            <person name="Warfsmann J."/>
            <person name="Weissenbach J."/>
            <person name="White D.D."/>
            <person name="White J.D."/>
            <person name="Wiley G.B."/>
            <person name="Wincker P."/>
            <person name="Xing Y."/>
            <person name="Yang L."/>
            <person name="Yao Z."/>
            <person name="Ying F."/>
            <person name="Zhai J."/>
            <person name="Zhou L."/>
            <person name="Zuber A."/>
            <person name="Denarie J."/>
            <person name="Dixon R.A."/>
            <person name="May G.D."/>
            <person name="Schwartz D.C."/>
            <person name="Rogers J."/>
            <person name="Quetier F."/>
            <person name="Town C.D."/>
            <person name="Roe B.A."/>
        </authorList>
    </citation>
    <scope>NUCLEOTIDE SEQUENCE [LARGE SCALE GENOMIC DNA]</scope>
    <source>
        <strain evidence="1">A17</strain>
        <strain evidence="2 3">cv. Jemalong A17</strain>
    </source>
</reference>
<dbReference type="EMBL" id="CM001217">
    <property type="protein sequence ID" value="AES60335.1"/>
    <property type="molecule type" value="Genomic_DNA"/>
</dbReference>
<reference evidence="2" key="3">
    <citation type="submission" date="2015-04" db="UniProtKB">
        <authorList>
            <consortium name="EnsemblPlants"/>
        </authorList>
    </citation>
    <scope>IDENTIFICATION</scope>
    <source>
        <strain evidence="2">cv. Jemalong A17</strain>
    </source>
</reference>
<gene>
    <name evidence="1" type="ordered locus">MTR_1g043790</name>
</gene>
<name>G7I5H5_MEDTR</name>
<evidence type="ECO:0000313" key="1">
    <source>
        <dbReference type="EMBL" id="AES60335.1"/>
    </source>
</evidence>